<keyword evidence="6" id="KW-0812">Transmembrane</keyword>
<dbReference type="InterPro" id="IPR003715">
    <property type="entry name" value="Poly_export_N"/>
</dbReference>
<dbReference type="Pfam" id="PF22461">
    <property type="entry name" value="SLBB_2"/>
    <property type="match status" value="2"/>
</dbReference>
<gene>
    <name evidence="18" type="ORF">QTA56_15375</name>
</gene>
<accession>A0ABT7WSF6</accession>
<evidence type="ECO:0000256" key="2">
    <source>
        <dbReference type="ARBA" id="ARBA00009450"/>
    </source>
</evidence>
<proteinExistence type="inferred from homology"/>
<evidence type="ECO:0000256" key="14">
    <source>
        <dbReference type="ARBA" id="ARBA00023288"/>
    </source>
</evidence>
<feature type="domain" description="SLBB" evidence="17">
    <location>
        <begin position="166"/>
        <end position="244"/>
    </location>
</feature>
<evidence type="ECO:0000256" key="7">
    <source>
        <dbReference type="ARBA" id="ARBA00022729"/>
    </source>
</evidence>
<keyword evidence="3" id="KW-0813">Transport</keyword>
<evidence type="ECO:0000256" key="3">
    <source>
        <dbReference type="ARBA" id="ARBA00022448"/>
    </source>
</evidence>
<dbReference type="InterPro" id="IPR054765">
    <property type="entry name" value="SLBB_dom"/>
</dbReference>
<dbReference type="Gene3D" id="3.10.560.10">
    <property type="entry name" value="Outer membrane lipoprotein wza domain like"/>
    <property type="match status" value="2"/>
</dbReference>
<evidence type="ECO:0000259" key="17">
    <source>
        <dbReference type="Pfam" id="PF22461"/>
    </source>
</evidence>
<keyword evidence="14" id="KW-0449">Lipoprotein</keyword>
<evidence type="ECO:0000256" key="1">
    <source>
        <dbReference type="ARBA" id="ARBA00004571"/>
    </source>
</evidence>
<evidence type="ECO:0000259" key="16">
    <source>
        <dbReference type="Pfam" id="PF02563"/>
    </source>
</evidence>
<evidence type="ECO:0000256" key="12">
    <source>
        <dbReference type="ARBA" id="ARBA00023139"/>
    </source>
</evidence>
<sequence>MKYYQLFSMLTISISAASCAITSGLQTHDLPAEGSFRTEQGAEITIIPLSQENLPSLNLQFPQTANNLDRLFNTAHHQYRLSSGDILSIQLWAYPQITPPLQDGNNTKGIGYPIDSNGNIQLPLIGQIHIAGKTLTETNRYLRSQFAKYLKTPDVIVRILSYEGNRYFVNGQVMKSGQYTLNDQPISLYTALGMAGGINTETGDNTSVQLIRNGITYNLNLVALEKSGFSLHRLLIQPNDTIFVNTKQNQKLYIMGESSKSQALTLRDQGMTLSDVLGESEGINPYTASAARIYVMRTNLDDRHSTIYQLNLSSLGNLALANQFAMQKNDIVYIDATGLTRWQRMINQIIPFSNALYSLDQLGK</sequence>
<comment type="caution">
    <text evidence="18">The sequence shown here is derived from an EMBL/GenBank/DDBJ whole genome shotgun (WGS) entry which is preliminary data.</text>
</comment>
<keyword evidence="11" id="KW-0472">Membrane</keyword>
<evidence type="ECO:0000256" key="9">
    <source>
        <dbReference type="ARBA" id="ARBA00023065"/>
    </source>
</evidence>
<evidence type="ECO:0000256" key="11">
    <source>
        <dbReference type="ARBA" id="ARBA00023136"/>
    </source>
</evidence>
<organism evidence="18 19">
    <name type="scientific">Acinetobacter thutiue</name>
    <dbReference type="NCBI Taxonomy" id="2998078"/>
    <lineage>
        <taxon>Bacteria</taxon>
        <taxon>Pseudomonadati</taxon>
        <taxon>Pseudomonadota</taxon>
        <taxon>Gammaproteobacteria</taxon>
        <taxon>Moraxellales</taxon>
        <taxon>Moraxellaceae</taxon>
        <taxon>Acinetobacter</taxon>
    </lineage>
</organism>
<dbReference type="Pfam" id="PF02563">
    <property type="entry name" value="Poly_export"/>
    <property type="match status" value="1"/>
</dbReference>
<evidence type="ECO:0000256" key="13">
    <source>
        <dbReference type="ARBA" id="ARBA00023237"/>
    </source>
</evidence>
<feature type="domain" description="Polysaccharide export protein N-terminal" evidence="16">
    <location>
        <begin position="75"/>
        <end position="159"/>
    </location>
</feature>
<evidence type="ECO:0000256" key="15">
    <source>
        <dbReference type="SAM" id="SignalP"/>
    </source>
</evidence>
<keyword evidence="7 15" id="KW-0732">Signal</keyword>
<dbReference type="PROSITE" id="PS51257">
    <property type="entry name" value="PROKAR_LIPOPROTEIN"/>
    <property type="match status" value="1"/>
</dbReference>
<dbReference type="Proteomes" id="UP001168524">
    <property type="component" value="Unassembled WGS sequence"/>
</dbReference>
<keyword evidence="10" id="KW-0626">Porin</keyword>
<dbReference type="EMBL" id="JAUDZE010000009">
    <property type="protein sequence ID" value="MDN0015602.1"/>
    <property type="molecule type" value="Genomic_DNA"/>
</dbReference>
<keyword evidence="5" id="KW-0762">Sugar transport</keyword>
<evidence type="ECO:0000256" key="8">
    <source>
        <dbReference type="ARBA" id="ARBA00023047"/>
    </source>
</evidence>
<keyword evidence="8" id="KW-0625">Polysaccharide transport</keyword>
<protein>
    <submittedName>
        <fullName evidence="18">Polysaccharide biosynthesis/export family protein</fullName>
    </submittedName>
</protein>
<evidence type="ECO:0000256" key="6">
    <source>
        <dbReference type="ARBA" id="ARBA00022692"/>
    </source>
</evidence>
<keyword evidence="9" id="KW-0406">Ion transport</keyword>
<dbReference type="InterPro" id="IPR049712">
    <property type="entry name" value="Poly_export"/>
</dbReference>
<dbReference type="RefSeq" id="WP_267981867.1">
    <property type="nucleotide sequence ID" value="NZ_JAPQKF010000009.1"/>
</dbReference>
<keyword evidence="13" id="KW-0998">Cell outer membrane</keyword>
<keyword evidence="19" id="KW-1185">Reference proteome</keyword>
<reference evidence="18" key="1">
    <citation type="submission" date="2023-06" db="EMBL/GenBank/DDBJ databases">
        <title>Two novel species of Acinetobacter isolated from motorbike repairing workshop in Vietnam.</title>
        <authorList>
            <person name="Le N.T.T."/>
        </authorList>
    </citation>
    <scope>NUCLEOTIDE SEQUENCE</scope>
    <source>
        <strain evidence="18">VNH17</strain>
    </source>
</reference>
<feature type="domain" description="SLBB" evidence="17">
    <location>
        <begin position="250"/>
        <end position="334"/>
    </location>
</feature>
<comment type="subcellular location">
    <subcellularLocation>
        <location evidence="1">Cell outer membrane</location>
        <topology evidence="1">Multi-pass membrane protein</topology>
    </subcellularLocation>
</comment>
<evidence type="ECO:0000256" key="5">
    <source>
        <dbReference type="ARBA" id="ARBA00022597"/>
    </source>
</evidence>
<dbReference type="PANTHER" id="PTHR33619">
    <property type="entry name" value="POLYSACCHARIDE EXPORT PROTEIN GFCE-RELATED"/>
    <property type="match status" value="1"/>
</dbReference>
<evidence type="ECO:0000256" key="4">
    <source>
        <dbReference type="ARBA" id="ARBA00022452"/>
    </source>
</evidence>
<feature type="signal peptide" evidence="15">
    <location>
        <begin position="1"/>
        <end position="20"/>
    </location>
</feature>
<evidence type="ECO:0000256" key="10">
    <source>
        <dbReference type="ARBA" id="ARBA00023114"/>
    </source>
</evidence>
<dbReference type="Gene3D" id="3.30.1950.10">
    <property type="entry name" value="wza like domain"/>
    <property type="match status" value="1"/>
</dbReference>
<dbReference type="PANTHER" id="PTHR33619:SF3">
    <property type="entry name" value="POLYSACCHARIDE EXPORT PROTEIN GFCE-RELATED"/>
    <property type="match status" value="1"/>
</dbReference>
<name>A0ABT7WSF6_9GAMM</name>
<evidence type="ECO:0000313" key="18">
    <source>
        <dbReference type="EMBL" id="MDN0015602.1"/>
    </source>
</evidence>
<keyword evidence="12" id="KW-0564">Palmitate</keyword>
<keyword evidence="4" id="KW-1134">Transmembrane beta strand</keyword>
<feature type="chain" id="PRO_5045723088" evidence="15">
    <location>
        <begin position="21"/>
        <end position="364"/>
    </location>
</feature>
<comment type="similarity">
    <text evidence="2">Belongs to the BexD/CtrA/VexA family.</text>
</comment>
<evidence type="ECO:0000313" key="19">
    <source>
        <dbReference type="Proteomes" id="UP001168524"/>
    </source>
</evidence>